<dbReference type="EMBL" id="JAHRIN010042127">
    <property type="protein sequence ID" value="MEQ2205526.1"/>
    <property type="molecule type" value="Genomic_DNA"/>
</dbReference>
<accession>A0ABV0RBX5</accession>
<keyword evidence="3" id="KW-0508">mRNA splicing</keyword>
<protein>
    <recommendedName>
        <fullName evidence="5">SURP motif domain-containing protein</fullName>
    </recommendedName>
</protein>
<comment type="caution">
    <text evidence="6">The sequence shown here is derived from an EMBL/GenBank/DDBJ whole genome shotgun (WGS) entry which is preliminary data.</text>
</comment>
<name>A0ABV0RBX5_9TELE</name>
<dbReference type="Gene3D" id="1.10.10.790">
    <property type="entry name" value="Surp module"/>
    <property type="match status" value="1"/>
</dbReference>
<dbReference type="PANTHER" id="PTHR23340">
    <property type="entry name" value="ARGININE/SERINE RICH SPLICING FACTOR SF4/14"/>
    <property type="match status" value="1"/>
</dbReference>
<evidence type="ECO:0000313" key="6">
    <source>
        <dbReference type="EMBL" id="MEQ2205526.1"/>
    </source>
</evidence>
<proteinExistence type="predicted"/>
<dbReference type="Proteomes" id="UP001434883">
    <property type="component" value="Unassembled WGS sequence"/>
</dbReference>
<dbReference type="SUPFAM" id="SSF109905">
    <property type="entry name" value="Surp module (SWAP domain)"/>
    <property type="match status" value="1"/>
</dbReference>
<evidence type="ECO:0000256" key="2">
    <source>
        <dbReference type="ARBA" id="ARBA00022664"/>
    </source>
</evidence>
<evidence type="ECO:0000313" key="7">
    <source>
        <dbReference type="Proteomes" id="UP001434883"/>
    </source>
</evidence>
<evidence type="ECO:0000256" key="3">
    <source>
        <dbReference type="ARBA" id="ARBA00023187"/>
    </source>
</evidence>
<dbReference type="InterPro" id="IPR040169">
    <property type="entry name" value="SUGP1/2"/>
</dbReference>
<feature type="domain" description="SURP motif" evidence="5">
    <location>
        <begin position="1"/>
        <end position="39"/>
    </location>
</feature>
<gene>
    <name evidence="6" type="ORF">XENOCAPTIV_001791</name>
</gene>
<reference evidence="6 7" key="1">
    <citation type="submission" date="2021-06" db="EMBL/GenBank/DDBJ databases">
        <authorList>
            <person name="Palmer J.M."/>
        </authorList>
    </citation>
    <scope>NUCLEOTIDE SEQUENCE [LARGE SCALE GENOMIC DNA]</scope>
    <source>
        <strain evidence="6 7">XC_2019</strain>
        <tissue evidence="6">Muscle</tissue>
    </source>
</reference>
<keyword evidence="7" id="KW-1185">Reference proteome</keyword>
<evidence type="ECO:0000259" key="5">
    <source>
        <dbReference type="PROSITE" id="PS50128"/>
    </source>
</evidence>
<sequence length="60" mass="7008">MASFVAEGGPELEKKAMEDYRDDPVFSFLFDKSSLEYLYFKHRVAVLKKDLQKSEDKSEN</sequence>
<keyword evidence="4" id="KW-0539">Nucleus</keyword>
<evidence type="ECO:0000256" key="4">
    <source>
        <dbReference type="ARBA" id="ARBA00023242"/>
    </source>
</evidence>
<keyword evidence="2" id="KW-0507">mRNA processing</keyword>
<organism evidence="6 7">
    <name type="scientific">Xenoophorus captivus</name>
    <dbReference type="NCBI Taxonomy" id="1517983"/>
    <lineage>
        <taxon>Eukaryota</taxon>
        <taxon>Metazoa</taxon>
        <taxon>Chordata</taxon>
        <taxon>Craniata</taxon>
        <taxon>Vertebrata</taxon>
        <taxon>Euteleostomi</taxon>
        <taxon>Actinopterygii</taxon>
        <taxon>Neopterygii</taxon>
        <taxon>Teleostei</taxon>
        <taxon>Neoteleostei</taxon>
        <taxon>Acanthomorphata</taxon>
        <taxon>Ovalentaria</taxon>
        <taxon>Atherinomorphae</taxon>
        <taxon>Cyprinodontiformes</taxon>
        <taxon>Goodeidae</taxon>
        <taxon>Xenoophorus</taxon>
    </lineage>
</organism>
<dbReference type="InterPro" id="IPR035967">
    <property type="entry name" value="SWAP/Surp_sf"/>
</dbReference>
<dbReference type="Pfam" id="PF01805">
    <property type="entry name" value="Surp"/>
    <property type="match status" value="1"/>
</dbReference>
<evidence type="ECO:0000256" key="1">
    <source>
        <dbReference type="ARBA" id="ARBA00004123"/>
    </source>
</evidence>
<dbReference type="SMART" id="SM00648">
    <property type="entry name" value="SWAP"/>
    <property type="match status" value="1"/>
</dbReference>
<dbReference type="PROSITE" id="PS50128">
    <property type="entry name" value="SURP"/>
    <property type="match status" value="1"/>
</dbReference>
<dbReference type="InterPro" id="IPR000061">
    <property type="entry name" value="Surp"/>
</dbReference>
<comment type="subcellular location">
    <subcellularLocation>
        <location evidence="1">Nucleus</location>
    </subcellularLocation>
</comment>
<feature type="non-terminal residue" evidence="6">
    <location>
        <position position="60"/>
    </location>
</feature>
<dbReference type="PANTHER" id="PTHR23340:SF0">
    <property type="entry name" value="SURP AND G-PATCH DOMAIN-CONTAINING PROTEIN 1 ISOFORM X1"/>
    <property type="match status" value="1"/>
</dbReference>